<gene>
    <name evidence="1" type="ORF">CHT91_05440</name>
</gene>
<sequence>MWRTWYVAAADPDLEWESIPGVVVELDVLWRSWAHAWSGAGSLYERREWLDYLPRAVDHMARLVAGWNESAGMESSRAAYSLATSGAGSLGLVPGGPALG</sequence>
<protein>
    <submittedName>
        <fullName evidence="1">Cobalamin biosynthesis protein CobD</fullName>
    </submittedName>
</protein>
<name>A0A3E2DI13_9ACTN</name>
<reference evidence="1 2" key="1">
    <citation type="submission" date="2017-07" db="EMBL/GenBank/DDBJ databases">
        <authorList>
            <person name="Sun Z.S."/>
            <person name="Albrecht U."/>
            <person name="Echele G."/>
            <person name="Lee C.C."/>
        </authorList>
    </citation>
    <scope>NUCLEOTIDE SEQUENCE [LARGE SCALE GENOMIC DNA]</scope>
    <source>
        <strain evidence="1 2">P16-029</strain>
    </source>
</reference>
<dbReference type="AlphaFoldDB" id="A0A3E2DI13"/>
<accession>A0A3E2DI13</accession>
<organism evidence="1 2">
    <name type="scientific">Cutibacterium avidum</name>
    <dbReference type="NCBI Taxonomy" id="33010"/>
    <lineage>
        <taxon>Bacteria</taxon>
        <taxon>Bacillati</taxon>
        <taxon>Actinomycetota</taxon>
        <taxon>Actinomycetes</taxon>
        <taxon>Propionibacteriales</taxon>
        <taxon>Propionibacteriaceae</taxon>
        <taxon>Cutibacterium</taxon>
    </lineage>
</organism>
<comment type="caution">
    <text evidence="1">The sequence shown here is derived from an EMBL/GenBank/DDBJ whole genome shotgun (WGS) entry which is preliminary data.</text>
</comment>
<evidence type="ECO:0000313" key="2">
    <source>
        <dbReference type="Proteomes" id="UP000259211"/>
    </source>
</evidence>
<evidence type="ECO:0000313" key="1">
    <source>
        <dbReference type="EMBL" id="RFT45000.1"/>
    </source>
</evidence>
<proteinExistence type="predicted"/>
<dbReference type="Proteomes" id="UP000259211">
    <property type="component" value="Unassembled WGS sequence"/>
</dbReference>
<dbReference type="EMBL" id="NOWI01000004">
    <property type="protein sequence ID" value="RFT45000.1"/>
    <property type="molecule type" value="Genomic_DNA"/>
</dbReference>